<evidence type="ECO:0000313" key="2">
    <source>
        <dbReference type="EMBL" id="ABZ75864.1"/>
    </source>
</evidence>
<reference evidence="2" key="1">
    <citation type="submission" date="2008-01" db="EMBL/GenBank/DDBJ databases">
        <title>Complete sequence of Shewanella halifaxensis HAW-EB4.</title>
        <authorList>
            <consortium name="US DOE Joint Genome Institute"/>
            <person name="Copeland A."/>
            <person name="Lucas S."/>
            <person name="Lapidus A."/>
            <person name="Glavina del Rio T."/>
            <person name="Dalin E."/>
            <person name="Tice H."/>
            <person name="Bruce D."/>
            <person name="Goodwin L."/>
            <person name="Pitluck S."/>
            <person name="Sims D."/>
            <person name="Brettin T."/>
            <person name="Detter J.C."/>
            <person name="Han C."/>
            <person name="Kuske C.R."/>
            <person name="Schmutz J."/>
            <person name="Larimer F."/>
            <person name="Land M."/>
            <person name="Hauser L."/>
            <person name="Kyrpides N."/>
            <person name="Kim E."/>
            <person name="Zhao J.-S."/>
            <person name="Richardson P."/>
        </authorList>
    </citation>
    <scope>NUCLEOTIDE SEQUENCE [LARGE SCALE GENOMIC DNA]</scope>
    <source>
        <strain evidence="2">HAW-EB4</strain>
    </source>
</reference>
<dbReference type="Pfam" id="PF20419">
    <property type="entry name" value="DUF6701"/>
    <property type="match status" value="1"/>
</dbReference>
<sequence>MVKVMRYYLLLLLILTDKVIAFELVNDVTYFPSVVQGHHGNSKYSCDGIDSFQFEQNGSSKIYGTLDKDLMFCSNNIGHGLPSNGCDTSLEGYRTCSVTGVDIKGIDLTGENEFKYSSVSDGQIHSCSSGQNVILGLNEQTEFSRVTLYSPCVVTFSSNHSEYRVKDVEMGGGAKIVLSSGDYYFESLTLNRGANIVALGDVRIFVKSKVNITDAKVNESEIDNFILLGYDDINVNGDSYVKGKLYSDKHVYLNGSSFIEGRVTSRYLRMNGNSVINQKKQIQKSHFRISFNSGALSCTSKFISVQACANDNCSSQLTESAFVTLTKNGANYSEETFTGSTSTEVWHPQGGLVTLGLGVTVPSADYSCYIDGRLVTNAQCQLNFEDSGIYFDIDDSTACKNSNNFELFAVKKDQVTQQCVPLFANKTKPISMVFNYITPDAAGINEAAKLTINSLNTPNASKVIDGGSSEVLQVHFDANGKALLNVNYPEAGKVELAAILTETISSTDGSTSETLILEHSDQFVAKADGFHFFNDSGRDGCTGASCELFAKAGADFKMNVKAVCGVDDGTAYKDRVPLKNFQLTDLKIKPVLQAPLVSNGDIKDGSLGGLGLTSLSFTKANSAPLRLTDQTYFEVGAMSVALDGELNYLGASIPETHSSSEIFGRFSPYYLTVTANTSHPAAQCGSFTYMDQPFGFSTGEEPTLSIIGKSKSGAITNNYQVGDWWRYHGKQWLERSYSDTSGATSADGAALLIVDESPISGTVEYYLVNGTNSVQRAYLSGAQLHYGRTASLATPFNGQFDLELSKADVTDKDGICYQDSADAACIGFTFDDIAKGDVFALRYGRFVMQNAYGPSSEELRLEVGTQYVGASGEWLTNSEDNCSVFDTTSATESADAGLYLKPEPGLEAVQGFTQPVEGGQFGYIGLGKSLIYFPAPNTGGEVILQQHVSKWLKFYWNYNAVGDLQDPRGTAHFGTYRGHDRIISWREVY</sequence>
<evidence type="ECO:0000259" key="1">
    <source>
        <dbReference type="Pfam" id="PF20419"/>
    </source>
</evidence>
<accession>B0TKR2</accession>
<dbReference type="eggNOG" id="COG3210">
    <property type="taxonomic scope" value="Bacteria"/>
</dbReference>
<dbReference type="HOGENOM" id="CLU_004043_0_0_6"/>
<dbReference type="AlphaFoldDB" id="B0TKR2"/>
<keyword evidence="3" id="KW-1185">Reference proteome</keyword>
<protein>
    <submittedName>
        <fullName evidence="2">MSHA biogenesis protein MshQ</fullName>
    </submittedName>
</protein>
<name>B0TKR2_SHEHH</name>
<evidence type="ECO:0000313" key="3">
    <source>
        <dbReference type="Proteomes" id="UP000001317"/>
    </source>
</evidence>
<dbReference type="InterPro" id="IPR046524">
    <property type="entry name" value="DUF6701"/>
</dbReference>
<organism evidence="2 3">
    <name type="scientific">Shewanella halifaxensis (strain HAW-EB4)</name>
    <dbReference type="NCBI Taxonomy" id="458817"/>
    <lineage>
        <taxon>Bacteria</taxon>
        <taxon>Pseudomonadati</taxon>
        <taxon>Pseudomonadota</taxon>
        <taxon>Gammaproteobacteria</taxon>
        <taxon>Alteromonadales</taxon>
        <taxon>Shewanellaceae</taxon>
        <taxon>Shewanella</taxon>
    </lineage>
</organism>
<proteinExistence type="predicted"/>
<dbReference type="Proteomes" id="UP000001317">
    <property type="component" value="Chromosome"/>
</dbReference>
<feature type="domain" description="DUF6701" evidence="1">
    <location>
        <begin position="366"/>
        <end position="988"/>
    </location>
</feature>
<dbReference type="STRING" id="458817.Shal_1296"/>
<gene>
    <name evidence="2" type="ordered locus">Shal_1296</name>
</gene>
<dbReference type="KEGG" id="shl:Shal_1296"/>
<dbReference type="EMBL" id="CP000931">
    <property type="protein sequence ID" value="ABZ75864.1"/>
    <property type="molecule type" value="Genomic_DNA"/>
</dbReference>